<evidence type="ECO:0000256" key="4">
    <source>
        <dbReference type="ARBA" id="ARBA00022692"/>
    </source>
</evidence>
<organism evidence="13 14">
    <name type="scientific">Brachionus plicatilis</name>
    <name type="common">Marine rotifer</name>
    <name type="synonym">Brachionus muelleri</name>
    <dbReference type="NCBI Taxonomy" id="10195"/>
    <lineage>
        <taxon>Eukaryota</taxon>
        <taxon>Metazoa</taxon>
        <taxon>Spiralia</taxon>
        <taxon>Gnathifera</taxon>
        <taxon>Rotifera</taxon>
        <taxon>Eurotatoria</taxon>
        <taxon>Monogononta</taxon>
        <taxon>Pseudotrocha</taxon>
        <taxon>Ploima</taxon>
        <taxon>Brachionidae</taxon>
        <taxon>Brachionus</taxon>
    </lineage>
</organism>
<keyword evidence="10 11" id="KW-0407">Ion channel</keyword>
<reference evidence="13 14" key="1">
    <citation type="journal article" date="2018" name="Sci. Rep.">
        <title>Genomic signatures of local adaptation to the degree of environmental predictability in rotifers.</title>
        <authorList>
            <person name="Franch-Gras L."/>
            <person name="Hahn C."/>
            <person name="Garcia-Roger E.M."/>
            <person name="Carmona M.J."/>
            <person name="Serra M."/>
            <person name="Gomez A."/>
        </authorList>
    </citation>
    <scope>NUCLEOTIDE SEQUENCE [LARGE SCALE GENOMIC DNA]</scope>
    <source>
        <strain evidence="13">HYR1</strain>
    </source>
</reference>
<evidence type="ECO:0000256" key="8">
    <source>
        <dbReference type="ARBA" id="ARBA00023136"/>
    </source>
</evidence>
<keyword evidence="6" id="KW-0915">Sodium</keyword>
<dbReference type="PRINTS" id="PR01078">
    <property type="entry name" value="AMINACHANNEL"/>
</dbReference>
<evidence type="ECO:0000313" key="13">
    <source>
        <dbReference type="EMBL" id="RNA05708.1"/>
    </source>
</evidence>
<dbReference type="EMBL" id="REGN01007627">
    <property type="protein sequence ID" value="RNA05708.1"/>
    <property type="molecule type" value="Genomic_DNA"/>
</dbReference>
<keyword evidence="2 11" id="KW-0813">Transport</keyword>
<dbReference type="InterPro" id="IPR001873">
    <property type="entry name" value="ENaC"/>
</dbReference>
<evidence type="ECO:0000313" key="14">
    <source>
        <dbReference type="Proteomes" id="UP000276133"/>
    </source>
</evidence>
<gene>
    <name evidence="13" type="ORF">BpHYR1_007285</name>
</gene>
<accession>A0A3M7Q419</accession>
<evidence type="ECO:0000256" key="7">
    <source>
        <dbReference type="ARBA" id="ARBA00023065"/>
    </source>
</evidence>
<evidence type="ECO:0000256" key="1">
    <source>
        <dbReference type="ARBA" id="ARBA00004141"/>
    </source>
</evidence>
<evidence type="ECO:0000256" key="5">
    <source>
        <dbReference type="ARBA" id="ARBA00022989"/>
    </source>
</evidence>
<evidence type="ECO:0000256" key="11">
    <source>
        <dbReference type="RuleBase" id="RU000679"/>
    </source>
</evidence>
<keyword evidence="7 11" id="KW-0406">Ion transport</keyword>
<dbReference type="GO" id="GO:0005886">
    <property type="term" value="C:plasma membrane"/>
    <property type="evidence" value="ECO:0007669"/>
    <property type="project" value="TreeGrafter"/>
</dbReference>
<keyword evidence="4 11" id="KW-0812">Transmembrane</keyword>
<evidence type="ECO:0000256" key="3">
    <source>
        <dbReference type="ARBA" id="ARBA00022461"/>
    </source>
</evidence>
<feature type="transmembrane region" description="Helical" evidence="12">
    <location>
        <begin position="35"/>
        <end position="53"/>
    </location>
</feature>
<evidence type="ECO:0000256" key="2">
    <source>
        <dbReference type="ARBA" id="ARBA00022448"/>
    </source>
</evidence>
<dbReference type="Pfam" id="PF00858">
    <property type="entry name" value="ASC"/>
    <property type="match status" value="1"/>
</dbReference>
<evidence type="ECO:0000256" key="6">
    <source>
        <dbReference type="ARBA" id="ARBA00023053"/>
    </source>
</evidence>
<evidence type="ECO:0000256" key="12">
    <source>
        <dbReference type="SAM" id="Phobius"/>
    </source>
</evidence>
<keyword evidence="8 12" id="KW-0472">Membrane</keyword>
<dbReference type="PANTHER" id="PTHR11690">
    <property type="entry name" value="AMILORIDE-SENSITIVE SODIUM CHANNEL-RELATED"/>
    <property type="match status" value="1"/>
</dbReference>
<proteinExistence type="inferred from homology"/>
<comment type="caution">
    <text evidence="13">The sequence shown here is derived from an EMBL/GenBank/DDBJ whole genome shotgun (WGS) entry which is preliminary data.</text>
</comment>
<evidence type="ECO:0000256" key="9">
    <source>
        <dbReference type="ARBA" id="ARBA00023201"/>
    </source>
</evidence>
<comment type="similarity">
    <text evidence="11">Belongs to the amiloride-sensitive sodium channel (TC 1.A.6) family.</text>
</comment>
<dbReference type="OrthoDB" id="5874059at2759"/>
<sequence>MAYKNLKLTLKEHLSSSTVHGLSKINNSQTTLSRVIWIIGFFVAVGCCSFMLIQNISEYLKYETTTKIETKFELSPVFPTVTVCNVNFFTSDYAIEFFSNRSNISYNPLNKYQQSIDEIYSNPEYLKNIDQFGDRYEKLFIYCNFDIYSCNNASFWRSYQSNLFGNCYQFNTDSKNLLTNSIPGFQNGLQIWLNVSVPKELTHLHFKTGAVIFIHNHTQIPDTGNFLMAPVGYETSISVSRVFTRKIKKPYSDCDGDTDNPDAYDSKIFKSIHSKGLKYTQKFCMIVCLQEFILEKCSCVFSKYSFQHLIENKIQACGPLNMSILCAHAKTNEFLSNSQIYGSCHAKCPLECESSRLEKTHSTIDAMNEEWEKIIKNFTNQIDSADRKIKDELLIINIFYDELEYTLISEGESFKIISLISNLGGIAGLFLGASFLSVLELVELLAELLIFTDLFLWFYQNLREFRYLPSISLIACNWVNSSYFQQYINSTGQMKRINSKINTIIYFENF</sequence>
<protein>
    <submittedName>
        <fullName evidence="13">Acid-sensing ion channel 4</fullName>
    </submittedName>
</protein>
<evidence type="ECO:0000256" key="10">
    <source>
        <dbReference type="ARBA" id="ARBA00023303"/>
    </source>
</evidence>
<keyword evidence="14" id="KW-1185">Reference proteome</keyword>
<keyword evidence="5 12" id="KW-1133">Transmembrane helix</keyword>
<dbReference type="GO" id="GO:0015280">
    <property type="term" value="F:ligand-gated sodium channel activity"/>
    <property type="evidence" value="ECO:0007669"/>
    <property type="project" value="TreeGrafter"/>
</dbReference>
<keyword evidence="3 11" id="KW-0894">Sodium channel</keyword>
<dbReference type="AlphaFoldDB" id="A0A3M7Q419"/>
<dbReference type="Gene3D" id="2.60.470.10">
    <property type="entry name" value="Acid-sensing ion channels like domains"/>
    <property type="match status" value="1"/>
</dbReference>
<dbReference type="Proteomes" id="UP000276133">
    <property type="component" value="Unassembled WGS sequence"/>
</dbReference>
<comment type="subcellular location">
    <subcellularLocation>
        <location evidence="1">Membrane</location>
        <topology evidence="1">Multi-pass membrane protein</topology>
    </subcellularLocation>
</comment>
<dbReference type="Gene3D" id="1.10.287.770">
    <property type="entry name" value="YojJ-like"/>
    <property type="match status" value="1"/>
</dbReference>
<keyword evidence="9 11" id="KW-0739">Sodium transport</keyword>
<name>A0A3M7Q419_BRAPC</name>